<dbReference type="InterPro" id="IPR002885">
    <property type="entry name" value="PPR_rpt"/>
</dbReference>
<sequence length="202" mass="23262">MIKACLLKDEYIKSIQIFKDMLRNGICPDNYTLPYVLKTCAKMKRLDLGELIHGYCLKLGSLFDNYVGNTMILMYSAFDDMEAAKCVFDEFSWHRVVSWTVLISGYAKIGDVYTARLVFDEVPLKDFGCNDFRLEKELVTRLDITFLVMHVKVRIPIVLHPIMVMGIVVIARKVMKEIHTSMMAVKIDTDEGETQNRTSIMK</sequence>
<name>A0AAD2E159_9LAMI</name>
<dbReference type="EMBL" id="OU503048">
    <property type="protein sequence ID" value="CAI9775212.1"/>
    <property type="molecule type" value="Genomic_DNA"/>
</dbReference>
<organism evidence="2 3">
    <name type="scientific">Fraxinus pennsylvanica</name>
    <dbReference type="NCBI Taxonomy" id="56036"/>
    <lineage>
        <taxon>Eukaryota</taxon>
        <taxon>Viridiplantae</taxon>
        <taxon>Streptophyta</taxon>
        <taxon>Embryophyta</taxon>
        <taxon>Tracheophyta</taxon>
        <taxon>Spermatophyta</taxon>
        <taxon>Magnoliopsida</taxon>
        <taxon>eudicotyledons</taxon>
        <taxon>Gunneridae</taxon>
        <taxon>Pentapetalae</taxon>
        <taxon>asterids</taxon>
        <taxon>lamiids</taxon>
        <taxon>Lamiales</taxon>
        <taxon>Oleaceae</taxon>
        <taxon>Oleeae</taxon>
        <taxon>Fraxinus</taxon>
    </lineage>
</organism>
<dbReference type="NCBIfam" id="TIGR00756">
    <property type="entry name" value="PPR"/>
    <property type="match status" value="2"/>
</dbReference>
<evidence type="ECO:0000256" key="1">
    <source>
        <dbReference type="ARBA" id="ARBA00022737"/>
    </source>
</evidence>
<gene>
    <name evidence="2" type="ORF">FPE_LOCUS22642</name>
</gene>
<evidence type="ECO:0008006" key="4">
    <source>
        <dbReference type="Google" id="ProtNLM"/>
    </source>
</evidence>
<proteinExistence type="predicted"/>
<dbReference type="GO" id="GO:0009451">
    <property type="term" value="P:RNA modification"/>
    <property type="evidence" value="ECO:0007669"/>
    <property type="project" value="InterPro"/>
</dbReference>
<dbReference type="InterPro" id="IPR011990">
    <property type="entry name" value="TPR-like_helical_dom_sf"/>
</dbReference>
<evidence type="ECO:0000313" key="3">
    <source>
        <dbReference type="Proteomes" id="UP000834106"/>
    </source>
</evidence>
<reference evidence="2" key="1">
    <citation type="submission" date="2023-05" db="EMBL/GenBank/DDBJ databases">
        <authorList>
            <person name="Huff M."/>
        </authorList>
    </citation>
    <scope>NUCLEOTIDE SEQUENCE</scope>
</reference>
<accession>A0AAD2E159</accession>
<dbReference type="PANTHER" id="PTHR47926:SF347">
    <property type="entry name" value="PENTATRICOPEPTIDE REPEAT-CONTAINING PROTEIN"/>
    <property type="match status" value="1"/>
</dbReference>
<protein>
    <recommendedName>
        <fullName evidence="4">Pentatricopeptide repeat-containing protein</fullName>
    </recommendedName>
</protein>
<dbReference type="Pfam" id="PF01535">
    <property type="entry name" value="PPR"/>
    <property type="match status" value="2"/>
</dbReference>
<dbReference type="PANTHER" id="PTHR47926">
    <property type="entry name" value="PENTATRICOPEPTIDE REPEAT-CONTAINING PROTEIN"/>
    <property type="match status" value="1"/>
</dbReference>
<dbReference type="Gene3D" id="1.25.40.10">
    <property type="entry name" value="Tetratricopeptide repeat domain"/>
    <property type="match status" value="1"/>
</dbReference>
<keyword evidence="3" id="KW-1185">Reference proteome</keyword>
<keyword evidence="1" id="KW-0677">Repeat</keyword>
<evidence type="ECO:0000313" key="2">
    <source>
        <dbReference type="EMBL" id="CAI9775212.1"/>
    </source>
</evidence>
<dbReference type="GO" id="GO:0003723">
    <property type="term" value="F:RNA binding"/>
    <property type="evidence" value="ECO:0007669"/>
    <property type="project" value="InterPro"/>
</dbReference>
<dbReference type="Proteomes" id="UP000834106">
    <property type="component" value="Chromosome 13"/>
</dbReference>
<dbReference type="InterPro" id="IPR046960">
    <property type="entry name" value="PPR_At4g14850-like_plant"/>
</dbReference>
<dbReference type="AlphaFoldDB" id="A0AAD2E159"/>